<evidence type="ECO:0000256" key="3">
    <source>
        <dbReference type="ARBA" id="ARBA00022801"/>
    </source>
</evidence>
<reference evidence="7" key="2">
    <citation type="submission" date="2010-01" db="EMBL/GenBank/DDBJ databases">
        <title>The complete genome of Conexibacter woesei DSM 14684.</title>
        <authorList>
            <consortium name="US DOE Joint Genome Institute (JGI-PGF)"/>
            <person name="Lucas S."/>
            <person name="Copeland A."/>
            <person name="Lapidus A."/>
            <person name="Glavina del Rio T."/>
            <person name="Dalin E."/>
            <person name="Tice H."/>
            <person name="Bruce D."/>
            <person name="Goodwin L."/>
            <person name="Pitluck S."/>
            <person name="Kyrpides N."/>
            <person name="Mavromatis K."/>
            <person name="Ivanova N."/>
            <person name="Mikhailova N."/>
            <person name="Chertkov O."/>
            <person name="Brettin T."/>
            <person name="Detter J.C."/>
            <person name="Han C."/>
            <person name="Larimer F."/>
            <person name="Land M."/>
            <person name="Hauser L."/>
            <person name="Markowitz V."/>
            <person name="Cheng J.-F."/>
            <person name="Hugenholtz P."/>
            <person name="Woyke T."/>
            <person name="Wu D."/>
            <person name="Pukall R."/>
            <person name="Steenblock K."/>
            <person name="Schneider S."/>
            <person name="Klenk H.-P."/>
            <person name="Eisen J.A."/>
        </authorList>
    </citation>
    <scope>NUCLEOTIDE SEQUENCE [LARGE SCALE GENOMIC DNA]</scope>
    <source>
        <strain evidence="7">DSM 14684 / CIP 108061 / JCM 11494 / NBRC 100937 / ID131577</strain>
    </source>
</reference>
<dbReference type="InterPro" id="IPR024087">
    <property type="entry name" value="Creatininase-like_sf"/>
</dbReference>
<keyword evidence="3" id="KW-0378">Hydrolase</keyword>
<dbReference type="RefSeq" id="WP_012936568.1">
    <property type="nucleotide sequence ID" value="NC_013739.1"/>
</dbReference>
<dbReference type="OrthoDB" id="9801445at2"/>
<dbReference type="GO" id="GO:0046872">
    <property type="term" value="F:metal ion binding"/>
    <property type="evidence" value="ECO:0007669"/>
    <property type="project" value="UniProtKB-KW"/>
</dbReference>
<accession>D3FDC5</accession>
<reference evidence="6 7" key="1">
    <citation type="journal article" date="2010" name="Stand. Genomic Sci.">
        <title>Complete genome sequence of Conexibacter woesei type strain (ID131577).</title>
        <authorList>
            <person name="Pukall R."/>
            <person name="Lapidus A."/>
            <person name="Glavina Del Rio T."/>
            <person name="Copeland A."/>
            <person name="Tice H."/>
            <person name="Cheng J.-F."/>
            <person name="Lucas S."/>
            <person name="Chen F."/>
            <person name="Nolan M."/>
            <person name="Bruce D."/>
            <person name="Goodwin L."/>
            <person name="Pitluck S."/>
            <person name="Mavromatis K."/>
            <person name="Ivanova N."/>
            <person name="Ovchinnikova G."/>
            <person name="Pati A."/>
            <person name="Chen A."/>
            <person name="Palaniappan K."/>
            <person name="Land M."/>
            <person name="Hauser L."/>
            <person name="Chang Y.-J."/>
            <person name="Jeffries C.D."/>
            <person name="Chain P."/>
            <person name="Meincke L."/>
            <person name="Sims D."/>
            <person name="Brettin T."/>
            <person name="Detter J.C."/>
            <person name="Rohde M."/>
            <person name="Goeker M."/>
            <person name="Bristow J."/>
            <person name="Eisen J.A."/>
            <person name="Markowitz V."/>
            <person name="Kyrpides N.C."/>
            <person name="Klenk H.-P."/>
            <person name="Hugenholtz P."/>
        </authorList>
    </citation>
    <scope>NUCLEOTIDE SEQUENCE [LARGE SCALE GENOMIC DNA]</scope>
    <source>
        <strain evidence="7">DSM 14684 / CIP 108061 / JCM 11494 / NBRC 100937 / ID131577</strain>
    </source>
</reference>
<evidence type="ECO:0000313" key="7">
    <source>
        <dbReference type="Proteomes" id="UP000008229"/>
    </source>
</evidence>
<dbReference type="EMBL" id="CP001854">
    <property type="protein sequence ID" value="ADB53517.1"/>
    <property type="molecule type" value="Genomic_DNA"/>
</dbReference>
<evidence type="ECO:0000256" key="5">
    <source>
        <dbReference type="ARBA" id="ARBA00024029"/>
    </source>
</evidence>
<keyword evidence="4" id="KW-0862">Zinc</keyword>
<dbReference type="GO" id="GO:0009231">
    <property type="term" value="P:riboflavin biosynthetic process"/>
    <property type="evidence" value="ECO:0007669"/>
    <property type="project" value="TreeGrafter"/>
</dbReference>
<dbReference type="HOGENOM" id="CLU_055029_3_1_11"/>
<dbReference type="Gene3D" id="3.40.50.10310">
    <property type="entry name" value="Creatininase"/>
    <property type="match status" value="1"/>
</dbReference>
<dbReference type="Pfam" id="PF02633">
    <property type="entry name" value="Creatininase"/>
    <property type="match status" value="1"/>
</dbReference>
<comment type="similarity">
    <text evidence="5">Belongs to the creatininase superfamily.</text>
</comment>
<dbReference type="PANTHER" id="PTHR35005:SF1">
    <property type="entry name" value="2-AMINO-5-FORMYLAMINO-6-RIBOSYLAMINOPYRIMIDIN-4(3H)-ONE 5'-MONOPHOSPHATE DEFORMYLASE"/>
    <property type="match status" value="1"/>
</dbReference>
<name>D3FDC5_CONWI</name>
<dbReference type="InterPro" id="IPR003785">
    <property type="entry name" value="Creatininase/forma_Hydrolase"/>
</dbReference>
<evidence type="ECO:0000256" key="4">
    <source>
        <dbReference type="ARBA" id="ARBA00022833"/>
    </source>
</evidence>
<evidence type="ECO:0000256" key="1">
    <source>
        <dbReference type="ARBA" id="ARBA00001947"/>
    </source>
</evidence>
<dbReference type="SUPFAM" id="SSF102215">
    <property type="entry name" value="Creatininase"/>
    <property type="match status" value="1"/>
</dbReference>
<dbReference type="PANTHER" id="PTHR35005">
    <property type="entry name" value="3-DEHYDRO-SCYLLO-INOSOSE HYDROLASE"/>
    <property type="match status" value="1"/>
</dbReference>
<gene>
    <name evidence="6" type="ordered locus">Cwoe_5108</name>
</gene>
<evidence type="ECO:0000313" key="6">
    <source>
        <dbReference type="EMBL" id="ADB53517.1"/>
    </source>
</evidence>
<keyword evidence="7" id="KW-1185">Reference proteome</keyword>
<evidence type="ECO:0000256" key="2">
    <source>
        <dbReference type="ARBA" id="ARBA00022723"/>
    </source>
</evidence>
<dbReference type="AlphaFoldDB" id="D3FDC5"/>
<protein>
    <submittedName>
        <fullName evidence="6">Creatininase</fullName>
    </submittedName>
</protein>
<dbReference type="STRING" id="469383.Cwoe_5108"/>
<dbReference type="eggNOG" id="COG1402">
    <property type="taxonomic scope" value="Bacteria"/>
</dbReference>
<proteinExistence type="inferred from homology"/>
<organism evidence="6 7">
    <name type="scientific">Conexibacter woesei (strain DSM 14684 / CCUG 47730 / CIP 108061 / JCM 11494 / NBRC 100937 / ID131577)</name>
    <dbReference type="NCBI Taxonomy" id="469383"/>
    <lineage>
        <taxon>Bacteria</taxon>
        <taxon>Bacillati</taxon>
        <taxon>Actinomycetota</taxon>
        <taxon>Thermoleophilia</taxon>
        <taxon>Solirubrobacterales</taxon>
        <taxon>Conexibacteraceae</taxon>
        <taxon>Conexibacter</taxon>
    </lineage>
</organism>
<dbReference type="Proteomes" id="UP000008229">
    <property type="component" value="Chromosome"/>
</dbReference>
<dbReference type="KEGG" id="cwo:Cwoe_5108"/>
<comment type="cofactor">
    <cofactor evidence="1">
        <name>Zn(2+)</name>
        <dbReference type="ChEBI" id="CHEBI:29105"/>
    </cofactor>
</comment>
<keyword evidence="2" id="KW-0479">Metal-binding</keyword>
<dbReference type="GO" id="GO:0016811">
    <property type="term" value="F:hydrolase activity, acting on carbon-nitrogen (but not peptide) bonds, in linear amides"/>
    <property type="evidence" value="ECO:0007669"/>
    <property type="project" value="TreeGrafter"/>
</dbReference>
<sequence>MTAVRWADRTREELRSLLPEAVVVLPIGATEQHGPHLVTAMDTLAAEAVAAAGAARATRPERVVLAPTLPFGASHHHLPFGGTLSLTAATLAHVLADLLESAAASGARRLLLLNGHGGNSATCAQAAADAARLHGIVVAAADYWALAPVDGAWGEHFPGHAGAFETSLMGALRPDGVREQALRPSPGTLPAAVDGLRLETPRLWAQIDGFTDDPRRADAAAGAAAFDRLADAVARAIDAVAEAPA</sequence>